<dbReference type="Proteomes" id="UP000307092">
    <property type="component" value="Unassembled WGS sequence"/>
</dbReference>
<evidence type="ECO:0000313" key="3">
    <source>
        <dbReference type="Proteomes" id="UP000307092"/>
    </source>
</evidence>
<reference evidence="2 3" key="1">
    <citation type="submission" date="2019-04" db="EMBL/GenBank/DDBJ databases">
        <title>The CDC panel for molecular diagnostics of ciprofloxacin resistance and its use for research and clinical development.</title>
        <authorList>
            <person name="Liu H."/>
            <person name="Tang K."/>
            <person name="Pham C."/>
            <person name="Schmerer M."/>
        </authorList>
    </citation>
    <scope>NUCLEOTIDE SEQUENCE [LARGE SCALE GENOMIC DNA]</scope>
    <source>
        <strain evidence="2 3">LRRBGS_0742</strain>
    </source>
</reference>
<dbReference type="Pfam" id="PF02498">
    <property type="entry name" value="Bro-N"/>
    <property type="match status" value="1"/>
</dbReference>
<evidence type="ECO:0000313" key="2">
    <source>
        <dbReference type="EMBL" id="TJX04921.1"/>
    </source>
</evidence>
<proteinExistence type="predicted"/>
<accession>A0AAX2TPL1</accession>
<dbReference type="PANTHER" id="PTHR36180:SF2">
    <property type="entry name" value="BRO FAMILY PROTEIN"/>
    <property type="match status" value="1"/>
</dbReference>
<comment type="caution">
    <text evidence="2">The sequence shown here is derived from an EMBL/GenBank/DDBJ whole genome shotgun (WGS) entry which is preliminary data.</text>
</comment>
<dbReference type="PROSITE" id="PS51750">
    <property type="entry name" value="BRO_N"/>
    <property type="match status" value="1"/>
</dbReference>
<dbReference type="InterPro" id="IPR003497">
    <property type="entry name" value="BRO_N_domain"/>
</dbReference>
<dbReference type="PANTHER" id="PTHR36180">
    <property type="entry name" value="DNA-BINDING PROTEIN-RELATED-RELATED"/>
    <property type="match status" value="1"/>
</dbReference>
<sequence length="332" mass="36850">MYVKHTPLLKKPTGGLSGHLRMCCFHEQSTNLKRPPTSSWSKRGFQTFVELKMQNTISVFSFKSQNVRTQILGAEPWFCLGDVAEILQIQNARQLPLKDQGIQKSSVATKKGNQELLFINEPNLYRVIFRSRKAEAVKFQDWIFEEVIPQIRKTGGYQITPKTTADDRTGLRRAVAALVGRKRIGYSSAYSMIHQRFNVEAVEGIPADKLPEAVAYVHALTLHTGLAGEVPDREPLPAPQPALPISGNALADIAAMVYYGTRMIELGKDVSAPLKQLGCKQAVTMWTVWHETRSILKRSVAALEVLRGYADKDASGRIAACLEGIYGKAAAR</sequence>
<evidence type="ECO:0000259" key="1">
    <source>
        <dbReference type="PROSITE" id="PS51750"/>
    </source>
</evidence>
<dbReference type="EMBL" id="SUQX01000018">
    <property type="protein sequence ID" value="TJX04921.1"/>
    <property type="molecule type" value="Genomic_DNA"/>
</dbReference>
<organism evidence="2 3">
    <name type="scientific">Neisseria gonorrhoeae</name>
    <dbReference type="NCBI Taxonomy" id="485"/>
    <lineage>
        <taxon>Bacteria</taxon>
        <taxon>Pseudomonadati</taxon>
        <taxon>Pseudomonadota</taxon>
        <taxon>Betaproteobacteria</taxon>
        <taxon>Neisseriales</taxon>
        <taxon>Neisseriaceae</taxon>
        <taxon>Neisseria</taxon>
    </lineage>
</organism>
<feature type="domain" description="Bro-N" evidence="1">
    <location>
        <begin position="54"/>
        <end position="155"/>
    </location>
</feature>
<protein>
    <recommendedName>
        <fullName evidence="1">Bro-N domain-containing protein</fullName>
    </recommendedName>
</protein>
<dbReference type="AlphaFoldDB" id="A0AAX2TPL1"/>
<dbReference type="SMART" id="SM01040">
    <property type="entry name" value="Bro-N"/>
    <property type="match status" value="1"/>
</dbReference>
<gene>
    <name evidence="2" type="ORF">E8M63_08995</name>
</gene>
<name>A0AAX2TPL1_NEIGO</name>